<evidence type="ECO:0000313" key="6">
    <source>
        <dbReference type="Proteomes" id="UP000625711"/>
    </source>
</evidence>
<dbReference type="GO" id="GO:0003729">
    <property type="term" value="F:mRNA binding"/>
    <property type="evidence" value="ECO:0007669"/>
    <property type="project" value="TreeGrafter"/>
</dbReference>
<dbReference type="GO" id="GO:0043025">
    <property type="term" value="C:neuronal cell body"/>
    <property type="evidence" value="ECO:0007669"/>
    <property type="project" value="TreeGrafter"/>
</dbReference>
<dbReference type="EMBL" id="JAACXV010013952">
    <property type="protein sequence ID" value="KAF7271510.1"/>
    <property type="molecule type" value="Genomic_DNA"/>
</dbReference>
<dbReference type="CDD" id="cd00048">
    <property type="entry name" value="DSRM_SF"/>
    <property type="match status" value="1"/>
</dbReference>
<dbReference type="GO" id="GO:0007281">
    <property type="term" value="P:germ cell development"/>
    <property type="evidence" value="ECO:0007669"/>
    <property type="project" value="TreeGrafter"/>
</dbReference>
<dbReference type="GO" id="GO:0032839">
    <property type="term" value="C:dendrite cytoplasm"/>
    <property type="evidence" value="ECO:0007669"/>
    <property type="project" value="GOC"/>
</dbReference>
<evidence type="ECO:0000259" key="4">
    <source>
        <dbReference type="PROSITE" id="PS50137"/>
    </source>
</evidence>
<dbReference type="Proteomes" id="UP000625711">
    <property type="component" value="Unassembled WGS sequence"/>
</dbReference>
<dbReference type="GO" id="GO:0008298">
    <property type="term" value="P:intracellular mRNA localization"/>
    <property type="evidence" value="ECO:0007669"/>
    <property type="project" value="TreeGrafter"/>
</dbReference>
<organism evidence="5 6">
    <name type="scientific">Rhynchophorus ferrugineus</name>
    <name type="common">Red palm weevil</name>
    <name type="synonym">Curculio ferrugineus</name>
    <dbReference type="NCBI Taxonomy" id="354439"/>
    <lineage>
        <taxon>Eukaryota</taxon>
        <taxon>Metazoa</taxon>
        <taxon>Ecdysozoa</taxon>
        <taxon>Arthropoda</taxon>
        <taxon>Hexapoda</taxon>
        <taxon>Insecta</taxon>
        <taxon>Pterygota</taxon>
        <taxon>Neoptera</taxon>
        <taxon>Endopterygota</taxon>
        <taxon>Coleoptera</taxon>
        <taxon>Polyphaga</taxon>
        <taxon>Cucujiformia</taxon>
        <taxon>Curculionidae</taxon>
        <taxon>Dryophthorinae</taxon>
        <taxon>Rhynchophorus</taxon>
    </lineage>
</organism>
<sequence>MAREIGFPEVAGDNQNNHNQVNWKQMYEESRKENNDASNPPRKNQPLSRLWLTPTPSTSEAAKPANFKLPKHPVPKPCRCANKSPKTRSLTSLAPSSEPAPPQTSAWGNGRGRRLANKLANSGLASQHAKIWIPQSQLEELKQSVFQALSAQITAMFMPGPLHNTVSTIALYLGNENYAVDGRSSKNTHRKGKHRPLKIKKSEKLETPVALLNNLALKIGMFVQYAIVTDILEQIEGKTTSPDISEKKSYLKKVNGTVYSNDTLHVRRNDSDTKGTFKVHLNVNDVKFYGEAQTIKNAHNEAAMKALNYINKNKEFSCEAMGNCKEQNQMTKLPISIVYEAAQKRNSAVNFEIVDEFGPAHKKSFTTKCTVGDLEVAGLGKSKKDRCC</sequence>
<protein>
    <recommendedName>
        <fullName evidence="4">DRBM domain-containing protein</fullName>
    </recommendedName>
</protein>
<dbReference type="GO" id="GO:0035418">
    <property type="term" value="P:protein localization to synapse"/>
    <property type="evidence" value="ECO:0007669"/>
    <property type="project" value="TreeGrafter"/>
</dbReference>
<dbReference type="GO" id="GO:0010494">
    <property type="term" value="C:cytoplasmic stress granule"/>
    <property type="evidence" value="ECO:0007669"/>
    <property type="project" value="TreeGrafter"/>
</dbReference>
<dbReference type="GO" id="GO:0098964">
    <property type="term" value="P:anterograde dendritic transport of messenger ribonucleoprotein complex"/>
    <property type="evidence" value="ECO:0007669"/>
    <property type="project" value="TreeGrafter"/>
</dbReference>
<dbReference type="SUPFAM" id="SSF54768">
    <property type="entry name" value="dsRNA-binding domain-like"/>
    <property type="match status" value="2"/>
</dbReference>
<proteinExistence type="predicted"/>
<evidence type="ECO:0000256" key="3">
    <source>
        <dbReference type="SAM" id="MobiDB-lite"/>
    </source>
</evidence>
<feature type="domain" description="DRBM" evidence="4">
    <location>
        <begin position="333"/>
        <end position="385"/>
    </location>
</feature>
<dbReference type="FunFam" id="3.30.160.20:FF:000007">
    <property type="entry name" value="Double-stranded RNA-binding protein Staufen homolog 1"/>
    <property type="match status" value="1"/>
</dbReference>
<dbReference type="Pfam" id="PF00035">
    <property type="entry name" value="dsrm"/>
    <property type="match status" value="2"/>
</dbReference>
<dbReference type="Gene3D" id="3.30.160.20">
    <property type="match status" value="2"/>
</dbReference>
<dbReference type="InterPro" id="IPR051740">
    <property type="entry name" value="DRBM-containing_protein"/>
</dbReference>
<evidence type="ECO:0000256" key="2">
    <source>
        <dbReference type="PROSITE-ProRule" id="PRU00266"/>
    </source>
</evidence>
<name>A0A834I516_RHYFE</name>
<dbReference type="AlphaFoldDB" id="A0A834I516"/>
<dbReference type="OrthoDB" id="10037267at2759"/>
<feature type="compositionally biased region" description="Polar residues" evidence="3">
    <location>
        <begin position="36"/>
        <end position="47"/>
    </location>
</feature>
<comment type="caution">
    <text evidence="5">The sequence shown here is derived from an EMBL/GenBank/DDBJ whole genome shotgun (WGS) entry which is preliminary data.</text>
</comment>
<dbReference type="GO" id="GO:0005886">
    <property type="term" value="C:plasma membrane"/>
    <property type="evidence" value="ECO:0007669"/>
    <property type="project" value="TreeGrafter"/>
</dbReference>
<dbReference type="GO" id="GO:0003725">
    <property type="term" value="F:double-stranded RNA binding"/>
    <property type="evidence" value="ECO:0007669"/>
    <property type="project" value="TreeGrafter"/>
</dbReference>
<dbReference type="PANTHER" id="PTHR46054">
    <property type="entry name" value="MATERNAL EFFECT PROTEIN STAUFEN"/>
    <property type="match status" value="1"/>
</dbReference>
<feature type="compositionally biased region" description="Polar residues" evidence="3">
    <location>
        <begin position="13"/>
        <end position="23"/>
    </location>
</feature>
<feature type="region of interest" description="Disordered" evidence="3">
    <location>
        <begin position="1"/>
        <end position="111"/>
    </location>
</feature>
<dbReference type="PANTHER" id="PTHR46054:SF3">
    <property type="entry name" value="MATERNAL EFFECT PROTEIN STAUFEN"/>
    <property type="match status" value="1"/>
</dbReference>
<feature type="domain" description="DRBM" evidence="4">
    <location>
        <begin position="207"/>
        <end position="312"/>
    </location>
</feature>
<feature type="compositionally biased region" description="Basic and acidic residues" evidence="3">
    <location>
        <begin position="26"/>
        <end position="35"/>
    </location>
</feature>
<dbReference type="InterPro" id="IPR014720">
    <property type="entry name" value="dsRBD_dom"/>
</dbReference>
<dbReference type="GO" id="GO:0010468">
    <property type="term" value="P:regulation of gene expression"/>
    <property type="evidence" value="ECO:0007669"/>
    <property type="project" value="UniProtKB-ARBA"/>
</dbReference>
<accession>A0A834I516</accession>
<evidence type="ECO:0000313" key="5">
    <source>
        <dbReference type="EMBL" id="KAF7271510.1"/>
    </source>
</evidence>
<keyword evidence="6" id="KW-1185">Reference proteome</keyword>
<dbReference type="PROSITE" id="PS50137">
    <property type="entry name" value="DS_RBD"/>
    <property type="match status" value="2"/>
</dbReference>
<evidence type="ECO:0000256" key="1">
    <source>
        <dbReference type="ARBA" id="ARBA00022884"/>
    </source>
</evidence>
<gene>
    <name evidence="5" type="ORF">GWI33_015624</name>
</gene>
<keyword evidence="1 2" id="KW-0694">RNA-binding</keyword>
<reference evidence="5" key="1">
    <citation type="submission" date="2020-08" db="EMBL/GenBank/DDBJ databases">
        <title>Genome sequencing and assembly of the red palm weevil Rhynchophorus ferrugineus.</title>
        <authorList>
            <person name="Dias G.B."/>
            <person name="Bergman C.M."/>
            <person name="Manee M."/>
        </authorList>
    </citation>
    <scope>NUCLEOTIDE SEQUENCE</scope>
    <source>
        <strain evidence="5">AA-2017</strain>
        <tissue evidence="5">Whole larva</tissue>
    </source>
</reference>